<protein>
    <recommendedName>
        <fullName evidence="3">Methionyl-tRNA formyltransferase</fullName>
    </recommendedName>
</protein>
<accession>A0AAJ1X7F1</accession>
<evidence type="ECO:0008006" key="3">
    <source>
        <dbReference type="Google" id="ProtNLM"/>
    </source>
</evidence>
<comment type="caution">
    <text evidence="1">The sequence shown here is derived from an EMBL/GenBank/DDBJ whole genome shotgun (WGS) entry which is preliminary data.</text>
</comment>
<keyword evidence="2" id="KW-1185">Reference proteome</keyword>
<proteinExistence type="predicted"/>
<dbReference type="EMBL" id="JANFFA010000002">
    <property type="protein sequence ID" value="MDQ2094447.1"/>
    <property type="molecule type" value="Genomic_DNA"/>
</dbReference>
<reference evidence="1" key="1">
    <citation type="submission" date="2022-07" db="EMBL/GenBank/DDBJ databases">
        <authorList>
            <person name="Otstavnykh N."/>
            <person name="Isaeva M."/>
            <person name="Bystritskaya E."/>
        </authorList>
    </citation>
    <scope>NUCLEOTIDE SEQUENCE</scope>
    <source>
        <strain evidence="1">10Alg 79</strain>
    </source>
</reference>
<dbReference type="Proteomes" id="UP001227162">
    <property type="component" value="Unassembled WGS sequence"/>
</dbReference>
<dbReference type="RefSeq" id="WP_317626045.1">
    <property type="nucleotide sequence ID" value="NZ_JANFFA010000002.1"/>
</dbReference>
<gene>
    <name evidence="1" type="ORF">NOI20_10030</name>
</gene>
<dbReference type="AlphaFoldDB" id="A0AAJ1X7F1"/>
<evidence type="ECO:0000313" key="1">
    <source>
        <dbReference type="EMBL" id="MDQ2094447.1"/>
    </source>
</evidence>
<name>A0AAJ1X7F1_9RHOB</name>
<evidence type="ECO:0000313" key="2">
    <source>
        <dbReference type="Proteomes" id="UP001227162"/>
    </source>
</evidence>
<reference evidence="1" key="2">
    <citation type="submission" date="2023-04" db="EMBL/GenBank/DDBJ databases">
        <title>'Rhodoalgimonas zhirmunskyi' gen. nov., isolated from a red alga.</title>
        <authorList>
            <person name="Nedashkovskaya O.I."/>
            <person name="Otstavnykh N.Y."/>
            <person name="Bystritskaya E.P."/>
            <person name="Balabanova L.A."/>
            <person name="Isaeva M.P."/>
        </authorList>
    </citation>
    <scope>NUCLEOTIDE SEQUENCE</scope>
    <source>
        <strain evidence="1">10Alg 79</strain>
    </source>
</reference>
<organism evidence="1 2">
    <name type="scientific">Rhodalgimonas zhirmunskyi</name>
    <dbReference type="NCBI Taxonomy" id="2964767"/>
    <lineage>
        <taxon>Bacteria</taxon>
        <taxon>Pseudomonadati</taxon>
        <taxon>Pseudomonadota</taxon>
        <taxon>Alphaproteobacteria</taxon>
        <taxon>Rhodobacterales</taxon>
        <taxon>Roseobacteraceae</taxon>
        <taxon>Rhodalgimonas</taxon>
    </lineage>
</organism>
<sequence>MALVLSFEKKDLEHASKQKPVEATYSTFDLDGEQFFQIDTYGSSDRKLVGKRSQSIRLNRESASRLIDLLQQEFSLD</sequence>